<keyword evidence="2" id="KW-0547">Nucleotide-binding</keyword>
<evidence type="ECO:0000256" key="1">
    <source>
        <dbReference type="ARBA" id="ARBA00009776"/>
    </source>
</evidence>
<feature type="domain" description="Thymidylate kinase-like" evidence="4">
    <location>
        <begin position="11"/>
        <end position="187"/>
    </location>
</feature>
<dbReference type="GO" id="GO:0005524">
    <property type="term" value="F:ATP binding"/>
    <property type="evidence" value="ECO:0007669"/>
    <property type="project" value="UniProtKB-KW"/>
</dbReference>
<dbReference type="GO" id="GO:0006233">
    <property type="term" value="P:dTDP biosynthetic process"/>
    <property type="evidence" value="ECO:0007669"/>
    <property type="project" value="TreeGrafter"/>
</dbReference>
<gene>
    <name evidence="5" type="ORF">A2927_00440</name>
</gene>
<evidence type="ECO:0000313" key="6">
    <source>
        <dbReference type="Proteomes" id="UP000178849"/>
    </source>
</evidence>
<dbReference type="Gene3D" id="3.40.50.300">
    <property type="entry name" value="P-loop containing nucleotide triphosphate hydrolases"/>
    <property type="match status" value="1"/>
</dbReference>
<protein>
    <recommendedName>
        <fullName evidence="4">Thymidylate kinase-like domain-containing protein</fullName>
    </recommendedName>
</protein>
<dbReference type="InterPro" id="IPR027417">
    <property type="entry name" value="P-loop_NTPase"/>
</dbReference>
<evidence type="ECO:0000256" key="3">
    <source>
        <dbReference type="ARBA" id="ARBA00022840"/>
    </source>
</evidence>
<name>A0A1G2BJ92_9BACT</name>
<evidence type="ECO:0000259" key="4">
    <source>
        <dbReference type="Pfam" id="PF02223"/>
    </source>
</evidence>
<evidence type="ECO:0000256" key="2">
    <source>
        <dbReference type="ARBA" id="ARBA00022741"/>
    </source>
</evidence>
<dbReference type="PANTHER" id="PTHR10344:SF4">
    <property type="entry name" value="UMP-CMP KINASE 2, MITOCHONDRIAL"/>
    <property type="match status" value="1"/>
</dbReference>
<evidence type="ECO:0000313" key="5">
    <source>
        <dbReference type="EMBL" id="OGY89288.1"/>
    </source>
</evidence>
<organism evidence="5 6">
    <name type="scientific">Candidatus Komeilibacteria bacterium RIFCSPLOWO2_01_FULL_45_10</name>
    <dbReference type="NCBI Taxonomy" id="1798550"/>
    <lineage>
        <taxon>Bacteria</taxon>
        <taxon>Candidatus Komeiliibacteriota</taxon>
    </lineage>
</organism>
<dbReference type="PANTHER" id="PTHR10344">
    <property type="entry name" value="THYMIDYLATE KINASE"/>
    <property type="match status" value="1"/>
</dbReference>
<dbReference type="Proteomes" id="UP000178849">
    <property type="component" value="Unassembled WGS sequence"/>
</dbReference>
<dbReference type="InterPro" id="IPR039430">
    <property type="entry name" value="Thymidylate_kin-like_dom"/>
</dbReference>
<reference evidence="5 6" key="1">
    <citation type="journal article" date="2016" name="Nat. Commun.">
        <title>Thousands of microbial genomes shed light on interconnected biogeochemical processes in an aquifer system.</title>
        <authorList>
            <person name="Anantharaman K."/>
            <person name="Brown C.T."/>
            <person name="Hug L.A."/>
            <person name="Sharon I."/>
            <person name="Castelle C.J."/>
            <person name="Probst A.J."/>
            <person name="Thomas B.C."/>
            <person name="Singh A."/>
            <person name="Wilkins M.J."/>
            <person name="Karaoz U."/>
            <person name="Brodie E.L."/>
            <person name="Williams K.H."/>
            <person name="Hubbard S.S."/>
            <person name="Banfield J.F."/>
        </authorList>
    </citation>
    <scope>NUCLEOTIDE SEQUENCE [LARGE SCALE GENOMIC DNA]</scope>
</reference>
<keyword evidence="3" id="KW-0067">ATP-binding</keyword>
<sequence length="199" mass="22865">MSEGLFIVIYGINNLGKSTQARLLSESLNKVDLPAKYLKYPIYELKPTGPKINEVLRGAHGQQISEEELQGFYTQNRRDYQPQLIKMINEGVNVVAEDYIGTGLAWGWSKGADLEDLIAMNRGLVKPDIEILLDGERFIEAKEDGHLHESDEKLMERCRLNHLKLAEQFGWDMVNANQEIEEVHQDILEIMERKIKEIK</sequence>
<accession>A0A1G2BJ92</accession>
<dbReference type="SUPFAM" id="SSF52540">
    <property type="entry name" value="P-loop containing nucleoside triphosphate hydrolases"/>
    <property type="match status" value="1"/>
</dbReference>
<dbReference type="EMBL" id="MHKL01000022">
    <property type="protein sequence ID" value="OGY89288.1"/>
    <property type="molecule type" value="Genomic_DNA"/>
</dbReference>
<dbReference type="GO" id="GO:0006235">
    <property type="term" value="P:dTTP biosynthetic process"/>
    <property type="evidence" value="ECO:0007669"/>
    <property type="project" value="TreeGrafter"/>
</dbReference>
<dbReference type="GO" id="GO:0006227">
    <property type="term" value="P:dUDP biosynthetic process"/>
    <property type="evidence" value="ECO:0007669"/>
    <property type="project" value="TreeGrafter"/>
</dbReference>
<dbReference type="GO" id="GO:0005737">
    <property type="term" value="C:cytoplasm"/>
    <property type="evidence" value="ECO:0007669"/>
    <property type="project" value="TreeGrafter"/>
</dbReference>
<dbReference type="Pfam" id="PF02223">
    <property type="entry name" value="Thymidylate_kin"/>
    <property type="match status" value="1"/>
</dbReference>
<comment type="similarity">
    <text evidence="1">Belongs to the thymidylate kinase family.</text>
</comment>
<dbReference type="STRING" id="1798550.A2927_00440"/>
<comment type="caution">
    <text evidence="5">The sequence shown here is derived from an EMBL/GenBank/DDBJ whole genome shotgun (WGS) entry which is preliminary data.</text>
</comment>
<dbReference type="AlphaFoldDB" id="A0A1G2BJ92"/>
<proteinExistence type="inferred from homology"/>
<dbReference type="GO" id="GO:0004798">
    <property type="term" value="F:dTMP kinase activity"/>
    <property type="evidence" value="ECO:0007669"/>
    <property type="project" value="TreeGrafter"/>
</dbReference>